<evidence type="ECO:0000256" key="1">
    <source>
        <dbReference type="ARBA" id="ARBA00004613"/>
    </source>
</evidence>
<dbReference type="AlphaFoldDB" id="A0A6J0Z622"/>
<dbReference type="SUPFAM" id="SSF48201">
    <property type="entry name" value="Uteroglobin-like"/>
    <property type="match status" value="1"/>
</dbReference>
<dbReference type="InterPro" id="IPR035960">
    <property type="entry name" value="Secretoglobin_sf"/>
</dbReference>
<comment type="subcellular location">
    <subcellularLocation>
        <location evidence="1">Secreted</location>
    </subcellularLocation>
</comment>
<sequence>MMKGALLVLALLVTRELTFKTSEVEACPVFYEGLSAVILGLPDKALNETLDAINANEDEKTAIGKIRDCFTEAGPENRFNNLKFKASIIFSNDCIGYKLSSVVNALIGFVSSLLSLVG</sequence>
<dbReference type="InterPro" id="IPR053723">
    <property type="entry name" value="Secretoglobin_Domain_sf"/>
</dbReference>
<dbReference type="Gene3D" id="1.20.920.50">
    <property type="match status" value="1"/>
</dbReference>
<dbReference type="KEGG" id="ovr:110150869"/>
<protein>
    <submittedName>
        <fullName evidence="7">Secretoglobin family 2B member 20-like</fullName>
    </submittedName>
</protein>
<keyword evidence="4 5" id="KW-0732">Signal</keyword>
<reference evidence="7" key="2">
    <citation type="submission" date="2025-08" db="UniProtKB">
        <authorList>
            <consortium name="RefSeq"/>
        </authorList>
    </citation>
    <scope>IDENTIFICATION</scope>
    <source>
        <tissue evidence="7">Tongue muscle</tissue>
    </source>
</reference>
<keyword evidence="3" id="KW-0964">Secreted</keyword>
<comment type="similarity">
    <text evidence="2">Belongs to the secretoglobin family.</text>
</comment>
<evidence type="ECO:0000313" key="7">
    <source>
        <dbReference type="RefSeq" id="XP_020769598.2"/>
    </source>
</evidence>
<dbReference type="PROSITE" id="PS51311">
    <property type="entry name" value="SCGB"/>
    <property type="match status" value="1"/>
</dbReference>
<dbReference type="PANTHER" id="PTHR31708:SF0">
    <property type="entry name" value="ABPBG26-RELATED"/>
    <property type="match status" value="1"/>
</dbReference>
<dbReference type="InterPro" id="IPR015332">
    <property type="entry name" value="CH2-like"/>
</dbReference>
<evidence type="ECO:0000256" key="3">
    <source>
        <dbReference type="ARBA" id="ARBA00022525"/>
    </source>
</evidence>
<dbReference type="InParanoid" id="A0A6J0Z622"/>
<dbReference type="RefSeq" id="XP_020769598.2">
    <property type="nucleotide sequence ID" value="XM_020913939.2"/>
</dbReference>
<dbReference type="Proteomes" id="UP001652640">
    <property type="component" value="Chromosome 20"/>
</dbReference>
<gene>
    <name evidence="7" type="primary">LOC110150869</name>
</gene>
<evidence type="ECO:0000256" key="4">
    <source>
        <dbReference type="ARBA" id="ARBA00022729"/>
    </source>
</evidence>
<dbReference type="Pfam" id="PF09252">
    <property type="entry name" value="Feld-I_B"/>
    <property type="match status" value="1"/>
</dbReference>
<keyword evidence="6" id="KW-1185">Reference proteome</keyword>
<name>A0A6J0Z622_ODOVR</name>
<dbReference type="InterPro" id="IPR016126">
    <property type="entry name" value="Secretoglobin"/>
</dbReference>
<dbReference type="OrthoDB" id="9591489at2759"/>
<accession>A0A6J0Z622</accession>
<organism evidence="6 7">
    <name type="scientific">Odocoileus virginianus</name>
    <name type="common">White-tailed deer</name>
    <dbReference type="NCBI Taxonomy" id="9874"/>
    <lineage>
        <taxon>Eukaryota</taxon>
        <taxon>Metazoa</taxon>
        <taxon>Chordata</taxon>
        <taxon>Craniata</taxon>
        <taxon>Vertebrata</taxon>
        <taxon>Euteleostomi</taxon>
        <taxon>Mammalia</taxon>
        <taxon>Eutheria</taxon>
        <taxon>Laurasiatheria</taxon>
        <taxon>Artiodactyla</taxon>
        <taxon>Ruminantia</taxon>
        <taxon>Pecora</taxon>
        <taxon>Cervidae</taxon>
        <taxon>Odocoileinae</taxon>
        <taxon>Odocoileus</taxon>
    </lineage>
</organism>
<feature type="chain" id="PRO_5045076426" evidence="5">
    <location>
        <begin position="27"/>
        <end position="118"/>
    </location>
</feature>
<evidence type="ECO:0000313" key="6">
    <source>
        <dbReference type="Proteomes" id="UP001652640"/>
    </source>
</evidence>
<evidence type="ECO:0000256" key="2">
    <source>
        <dbReference type="ARBA" id="ARBA00008650"/>
    </source>
</evidence>
<dbReference type="PANTHER" id="PTHR31708">
    <property type="entry name" value="ABPBG26-RELATED"/>
    <property type="match status" value="1"/>
</dbReference>
<evidence type="ECO:0000256" key="5">
    <source>
        <dbReference type="SAM" id="SignalP"/>
    </source>
</evidence>
<dbReference type="GO" id="GO:0005615">
    <property type="term" value="C:extracellular space"/>
    <property type="evidence" value="ECO:0007669"/>
    <property type="project" value="InterPro"/>
</dbReference>
<dbReference type="GeneID" id="110150869"/>
<reference evidence="6" key="1">
    <citation type="journal article" date="2022" name="J. Hered.">
        <title>A De Novo Chromosome-Level Genome Assembly of the White-Tailed Deer, Odocoileus Virginianus.</title>
        <authorList>
            <person name="London E.W."/>
            <person name="Roca A.L."/>
            <person name="Novakofski J.E."/>
            <person name="Mateus-Pinilla N.E."/>
        </authorList>
    </citation>
    <scope>NUCLEOTIDE SEQUENCE [LARGE SCALE GENOMIC DNA]</scope>
</reference>
<feature type="signal peptide" evidence="5">
    <location>
        <begin position="1"/>
        <end position="26"/>
    </location>
</feature>
<proteinExistence type="inferred from homology"/>